<reference evidence="4" key="1">
    <citation type="submission" date="2022-12" db="EMBL/GenBank/DDBJ databases">
        <title>Draft genome assemblies for two species of Escallonia (Escalloniales).</title>
        <authorList>
            <person name="Chanderbali A."/>
            <person name="Dervinis C."/>
            <person name="Anghel I."/>
            <person name="Soltis D."/>
            <person name="Soltis P."/>
            <person name="Zapata F."/>
        </authorList>
    </citation>
    <scope>NUCLEOTIDE SEQUENCE</scope>
    <source>
        <strain evidence="4">UCBG64.0493</strain>
        <tissue evidence="4">Leaf</tissue>
    </source>
</reference>
<comment type="similarity">
    <text evidence="1">Belongs to the PPR family. P subfamily.</text>
</comment>
<feature type="repeat" description="PPR" evidence="3">
    <location>
        <begin position="270"/>
        <end position="304"/>
    </location>
</feature>
<dbReference type="Proteomes" id="UP001188597">
    <property type="component" value="Unassembled WGS sequence"/>
</dbReference>
<feature type="repeat" description="PPR" evidence="3">
    <location>
        <begin position="305"/>
        <end position="339"/>
    </location>
</feature>
<dbReference type="Gene3D" id="1.25.40.10">
    <property type="entry name" value="Tetratricopeptide repeat domain"/>
    <property type="match status" value="3"/>
</dbReference>
<protein>
    <recommendedName>
        <fullName evidence="6">Pentatricopeptide repeat-containing protein</fullName>
    </recommendedName>
</protein>
<evidence type="ECO:0000313" key="5">
    <source>
        <dbReference type="Proteomes" id="UP001188597"/>
    </source>
</evidence>
<dbReference type="InterPro" id="IPR050667">
    <property type="entry name" value="PPR-containing_protein"/>
</dbReference>
<keyword evidence="5" id="KW-1185">Reference proteome</keyword>
<dbReference type="PANTHER" id="PTHR47939">
    <property type="entry name" value="MEMBRANE-ASSOCIATED SALT-INDUCIBLE PROTEIN-LIKE"/>
    <property type="match status" value="1"/>
</dbReference>
<feature type="repeat" description="PPR" evidence="3">
    <location>
        <begin position="166"/>
        <end position="200"/>
    </location>
</feature>
<feature type="repeat" description="PPR" evidence="3">
    <location>
        <begin position="445"/>
        <end position="479"/>
    </location>
</feature>
<name>A0AA88VEA7_9ASTE</name>
<feature type="repeat" description="PPR" evidence="3">
    <location>
        <begin position="480"/>
        <end position="514"/>
    </location>
</feature>
<evidence type="ECO:0000313" key="4">
    <source>
        <dbReference type="EMBL" id="KAK3006173.1"/>
    </source>
</evidence>
<keyword evidence="2" id="KW-0677">Repeat</keyword>
<dbReference type="Pfam" id="PF01535">
    <property type="entry name" value="PPR"/>
    <property type="match status" value="4"/>
</dbReference>
<accession>A0AA88VEA7</accession>
<evidence type="ECO:0000256" key="2">
    <source>
        <dbReference type="ARBA" id="ARBA00022737"/>
    </source>
</evidence>
<sequence>MPSMAFQLERMATFLARLNLTRYFSQSLHSSTSVLPFSTLVNPLNNSNAINDQITTEECHVLNELSELLPVRKKNSMNPIYSQFSSEKDLVKTRAIDGFLSPDEKLRGIFLQKLKGKTAIYSALTNADVELSTDVVANVVNKGNLGGEAMVLFFNWAIHQETIPKDIGVYNIILKALGRRKFFVFMVEMLHDMRKREMNPNSGTLFLVMDSFVRAHQVSKAIQFFGQLEDFGFERDTQSLNAVLQCLCQRSHVGAANKLLDKVRGKVPLNSMTYNFIIGGWSKFGRVSEIERTLKAMVADGFDPDYLTYSYVLEGLGRAGLISEAVEIFDNLGEKGISPNASVYNAMIFNFISAGDFDKCLKYYELMLSYNCEPNMCTYTRIISAFLKARRVSDAIEMFDAMIDRGITPTTGTITSFIESLCSYGPPHAALLIHSKAKKAGCTLSLSAYKLLLMRLSRAGKCGMLLNIWHEMEESGFLPDMEVYEHVIYGLCHVGQLDNAILVMEESLRKGFCPSRIICSKLNNKLLGSHQVEKAYKLFLKIKDARRKENARRYWRAKGWHF</sequence>
<organism evidence="4 5">
    <name type="scientific">Escallonia herrerae</name>
    <dbReference type="NCBI Taxonomy" id="1293975"/>
    <lineage>
        <taxon>Eukaryota</taxon>
        <taxon>Viridiplantae</taxon>
        <taxon>Streptophyta</taxon>
        <taxon>Embryophyta</taxon>
        <taxon>Tracheophyta</taxon>
        <taxon>Spermatophyta</taxon>
        <taxon>Magnoliopsida</taxon>
        <taxon>eudicotyledons</taxon>
        <taxon>Gunneridae</taxon>
        <taxon>Pentapetalae</taxon>
        <taxon>asterids</taxon>
        <taxon>campanulids</taxon>
        <taxon>Escalloniales</taxon>
        <taxon>Escalloniaceae</taxon>
        <taxon>Escallonia</taxon>
    </lineage>
</organism>
<gene>
    <name evidence="4" type="ORF">RJ639_015709</name>
</gene>
<proteinExistence type="inferred from homology"/>
<dbReference type="PANTHER" id="PTHR47939:SF5">
    <property type="entry name" value="PENTACOTRIPEPTIDE-REPEAT REGION OF PRORP DOMAIN-CONTAINING PROTEIN"/>
    <property type="match status" value="1"/>
</dbReference>
<dbReference type="PROSITE" id="PS51375">
    <property type="entry name" value="PPR"/>
    <property type="match status" value="7"/>
</dbReference>
<dbReference type="EMBL" id="JAVXUP010002027">
    <property type="protein sequence ID" value="KAK3006173.1"/>
    <property type="molecule type" value="Genomic_DNA"/>
</dbReference>
<feature type="repeat" description="PPR" evidence="3">
    <location>
        <begin position="375"/>
        <end position="409"/>
    </location>
</feature>
<dbReference type="AlphaFoldDB" id="A0AA88VEA7"/>
<evidence type="ECO:0000256" key="3">
    <source>
        <dbReference type="PROSITE-ProRule" id="PRU00708"/>
    </source>
</evidence>
<comment type="caution">
    <text evidence="4">The sequence shown here is derived from an EMBL/GenBank/DDBJ whole genome shotgun (WGS) entry which is preliminary data.</text>
</comment>
<evidence type="ECO:0008006" key="6">
    <source>
        <dbReference type="Google" id="ProtNLM"/>
    </source>
</evidence>
<feature type="repeat" description="PPR" evidence="3">
    <location>
        <begin position="340"/>
        <end position="374"/>
    </location>
</feature>
<dbReference type="InterPro" id="IPR002885">
    <property type="entry name" value="PPR_rpt"/>
</dbReference>
<dbReference type="Pfam" id="PF13041">
    <property type="entry name" value="PPR_2"/>
    <property type="match status" value="2"/>
</dbReference>
<dbReference type="NCBIfam" id="TIGR00756">
    <property type="entry name" value="PPR"/>
    <property type="match status" value="5"/>
</dbReference>
<evidence type="ECO:0000256" key="1">
    <source>
        <dbReference type="ARBA" id="ARBA00007626"/>
    </source>
</evidence>
<dbReference type="InterPro" id="IPR011990">
    <property type="entry name" value="TPR-like_helical_dom_sf"/>
</dbReference>